<comment type="caution">
    <text evidence="7">The sequence shown here is derived from an EMBL/GenBank/DDBJ whole genome shotgun (WGS) entry which is preliminary data.</text>
</comment>
<proteinExistence type="predicted"/>
<dbReference type="InterPro" id="IPR003594">
    <property type="entry name" value="HATPase_dom"/>
</dbReference>
<keyword evidence="8" id="KW-1185">Reference proteome</keyword>
<dbReference type="CDD" id="cd06225">
    <property type="entry name" value="HAMP"/>
    <property type="match status" value="1"/>
</dbReference>
<evidence type="ECO:0000256" key="4">
    <source>
        <dbReference type="ARBA" id="ARBA00022777"/>
    </source>
</evidence>
<evidence type="ECO:0000313" key="7">
    <source>
        <dbReference type="EMBL" id="EMS71188.1"/>
    </source>
</evidence>
<dbReference type="SMART" id="SM00304">
    <property type="entry name" value="HAMP"/>
    <property type="match status" value="1"/>
</dbReference>
<keyword evidence="5" id="KW-0812">Transmembrane</keyword>
<dbReference type="InterPro" id="IPR050640">
    <property type="entry name" value="Bact_2-comp_sensor_kinase"/>
</dbReference>
<dbReference type="Pfam" id="PF06580">
    <property type="entry name" value="His_kinase"/>
    <property type="match status" value="1"/>
</dbReference>
<dbReference type="Proteomes" id="UP000014155">
    <property type="component" value="Unassembled WGS sequence"/>
</dbReference>
<dbReference type="PROSITE" id="PS50885">
    <property type="entry name" value="HAMP"/>
    <property type="match status" value="1"/>
</dbReference>
<accession>S0FRR2</accession>
<dbReference type="SUPFAM" id="SSF55874">
    <property type="entry name" value="ATPase domain of HSP90 chaperone/DNA topoisomerase II/histidine kinase"/>
    <property type="match status" value="1"/>
</dbReference>
<keyword evidence="5" id="KW-0472">Membrane</keyword>
<dbReference type="AlphaFoldDB" id="S0FRR2"/>
<evidence type="ECO:0000256" key="2">
    <source>
        <dbReference type="ARBA" id="ARBA00022553"/>
    </source>
</evidence>
<protein>
    <submittedName>
        <fullName evidence="7">Integral membrane sensor signal transduction histidine kinase</fullName>
    </submittedName>
</protein>
<feature type="domain" description="HAMP" evidence="6">
    <location>
        <begin position="312"/>
        <end position="364"/>
    </location>
</feature>
<evidence type="ECO:0000256" key="5">
    <source>
        <dbReference type="SAM" id="Phobius"/>
    </source>
</evidence>
<comment type="subcellular location">
    <subcellularLocation>
        <location evidence="1">Membrane</location>
    </subcellularLocation>
</comment>
<reference evidence="7 8" key="1">
    <citation type="journal article" date="2013" name="Genome Announc.">
        <title>Draft Genome Sequence of the Cellulolytic, Mesophilic, Anaerobic Bacterium Clostridium termitidis Strain CT1112 (DSM 5398).</title>
        <authorList>
            <person name="Lal S."/>
            <person name="Ramachandran U."/>
            <person name="Zhang X."/>
            <person name="Munir R."/>
            <person name="Sparling R."/>
            <person name="Levin D.B."/>
        </authorList>
    </citation>
    <scope>NUCLEOTIDE SEQUENCE [LARGE SCALE GENOMIC DNA]</scope>
    <source>
        <strain evidence="7 8">CT1112</strain>
    </source>
</reference>
<organism evidence="7 8">
    <name type="scientific">Ruminiclostridium cellobioparum subsp. termitidis CT1112</name>
    <dbReference type="NCBI Taxonomy" id="1195236"/>
    <lineage>
        <taxon>Bacteria</taxon>
        <taxon>Bacillati</taxon>
        <taxon>Bacillota</taxon>
        <taxon>Clostridia</taxon>
        <taxon>Eubacteriales</taxon>
        <taxon>Oscillospiraceae</taxon>
        <taxon>Ruminiclostridium</taxon>
    </lineage>
</organism>
<dbReference type="SUPFAM" id="SSF158472">
    <property type="entry name" value="HAMP domain-like"/>
    <property type="match status" value="1"/>
</dbReference>
<dbReference type="STRING" id="1195236.CTER_3055"/>
<evidence type="ECO:0000256" key="3">
    <source>
        <dbReference type="ARBA" id="ARBA00022679"/>
    </source>
</evidence>
<dbReference type="RefSeq" id="WP_004626938.1">
    <property type="nucleotide sequence ID" value="NZ_AORV01000042.1"/>
</dbReference>
<dbReference type="InterPro" id="IPR010559">
    <property type="entry name" value="Sig_transdc_His_kin_internal"/>
</dbReference>
<keyword evidence="4 7" id="KW-0418">Kinase</keyword>
<keyword evidence="3" id="KW-0808">Transferase</keyword>
<feature type="transmembrane region" description="Helical" evidence="5">
    <location>
        <begin position="7"/>
        <end position="26"/>
    </location>
</feature>
<dbReference type="PATRIC" id="fig|1195236.3.peg.3281"/>
<dbReference type="PANTHER" id="PTHR34220">
    <property type="entry name" value="SENSOR HISTIDINE KINASE YPDA"/>
    <property type="match status" value="1"/>
</dbReference>
<dbReference type="InterPro" id="IPR036890">
    <property type="entry name" value="HATPase_C_sf"/>
</dbReference>
<keyword evidence="2" id="KW-0597">Phosphoprotein</keyword>
<dbReference type="EMBL" id="AORV01000042">
    <property type="protein sequence ID" value="EMS71188.1"/>
    <property type="molecule type" value="Genomic_DNA"/>
</dbReference>
<evidence type="ECO:0000256" key="1">
    <source>
        <dbReference type="ARBA" id="ARBA00004370"/>
    </source>
</evidence>
<keyword evidence="5" id="KW-1133">Transmembrane helix</keyword>
<evidence type="ECO:0000259" key="6">
    <source>
        <dbReference type="PROSITE" id="PS50885"/>
    </source>
</evidence>
<dbReference type="Gene3D" id="3.30.565.10">
    <property type="entry name" value="Histidine kinase-like ATPase, C-terminal domain"/>
    <property type="match status" value="1"/>
</dbReference>
<dbReference type="eggNOG" id="COG2972">
    <property type="taxonomic scope" value="Bacteria"/>
</dbReference>
<dbReference type="Pfam" id="PF02518">
    <property type="entry name" value="HATPase_c"/>
    <property type="match status" value="1"/>
</dbReference>
<name>S0FRR2_RUMCE</name>
<dbReference type="InterPro" id="IPR003660">
    <property type="entry name" value="HAMP_dom"/>
</dbReference>
<dbReference type="Pfam" id="PF00672">
    <property type="entry name" value="HAMP"/>
    <property type="match status" value="1"/>
</dbReference>
<dbReference type="GO" id="GO:0016020">
    <property type="term" value="C:membrane"/>
    <property type="evidence" value="ECO:0007669"/>
    <property type="project" value="UniProtKB-SubCell"/>
</dbReference>
<gene>
    <name evidence="7" type="ORF">CTER_3055</name>
</gene>
<evidence type="ECO:0000313" key="8">
    <source>
        <dbReference type="Proteomes" id="UP000014155"/>
    </source>
</evidence>
<dbReference type="CDD" id="cd18773">
    <property type="entry name" value="PDC1_HK_sensor"/>
    <property type="match status" value="1"/>
</dbReference>
<sequence>MNLYKKYTVILFAVYVVCIAAMWFFIISPALKTIEDQSLYTYENMIDMSVNSYKEIFKKVELTSYSFLAFDELYSLLVENNEKNLMPDYTSKLARFRMLISHFLVDPDIYSIAFYDLNDKAIIQTADNQISDNNMSYWFQRAHNMGGRPLWSGIYESSNVQNPRQSFYVISLIRTINNPNTFKQVGTMRLALTEDVLFNVIESLNTQENKLNVYLCDGQGMVMSAKNKTDIGKKLQYIKPENLSRASNEMYYDSYSDFSYIIKQVSDYDMYVVAQIDSTLLYHSSLNISSYTVYIIIILLVFVFTFTVFTSRFIIKPIRRLVSKMVEVKNGNLDIQVEVLSRDEVGMLAVSFNQMTRSLKTLMENMLNAKLKENEMKLESLRLQIHPHFLLNTLDNIRWTARKNGDSEVEYYIEILSKMMHKNLYTNSPVSTIADELDAAMVYFKLQQKRFGNRLKYIAEVPEELYGYRILTFVLQPLLENSIEHGFENKMGECTIYLIIEKNNGDLVIDITDDGKGTDEQVVRSIIKGELVTPRISALKNLHDRITLCFGSEYHGGVRFYSTSGIGTRVVVTMPADPVRYQDIISL</sequence>
<dbReference type="Gene3D" id="6.10.340.10">
    <property type="match status" value="1"/>
</dbReference>
<dbReference type="PANTHER" id="PTHR34220:SF7">
    <property type="entry name" value="SENSOR HISTIDINE KINASE YPDA"/>
    <property type="match status" value="1"/>
</dbReference>
<feature type="transmembrane region" description="Helical" evidence="5">
    <location>
        <begin position="291"/>
        <end position="315"/>
    </location>
</feature>
<dbReference type="GO" id="GO:0000155">
    <property type="term" value="F:phosphorelay sensor kinase activity"/>
    <property type="evidence" value="ECO:0007669"/>
    <property type="project" value="InterPro"/>
</dbReference>